<dbReference type="EnsemblMetazoa" id="CapteT209195">
    <property type="protein sequence ID" value="CapteP209195"/>
    <property type="gene ID" value="CapteG209195"/>
</dbReference>
<reference evidence="1 3" key="2">
    <citation type="journal article" date="2013" name="Nature">
        <title>Insights into bilaterian evolution from three spiralian genomes.</title>
        <authorList>
            <person name="Simakov O."/>
            <person name="Marletaz F."/>
            <person name="Cho S.J."/>
            <person name="Edsinger-Gonzales E."/>
            <person name="Havlak P."/>
            <person name="Hellsten U."/>
            <person name="Kuo D.H."/>
            <person name="Larsson T."/>
            <person name="Lv J."/>
            <person name="Arendt D."/>
            <person name="Savage R."/>
            <person name="Osoegawa K."/>
            <person name="de Jong P."/>
            <person name="Grimwood J."/>
            <person name="Chapman J.A."/>
            <person name="Shapiro H."/>
            <person name="Aerts A."/>
            <person name="Otillar R.P."/>
            <person name="Terry A.Y."/>
            <person name="Boore J.L."/>
            <person name="Grigoriev I.V."/>
            <person name="Lindberg D.R."/>
            <person name="Seaver E.C."/>
            <person name="Weisblat D.A."/>
            <person name="Putnam N.H."/>
            <person name="Rokhsar D.S."/>
        </authorList>
    </citation>
    <scope>NUCLEOTIDE SEQUENCE</scope>
    <source>
        <strain evidence="1 3">I ESC-2004</strain>
    </source>
</reference>
<name>R7VJ25_CAPTE</name>
<gene>
    <name evidence="1" type="ORF">CAPTEDRAFT_209195</name>
</gene>
<dbReference type="EMBL" id="AMQN01003724">
    <property type="status" value="NOT_ANNOTATED_CDS"/>
    <property type="molecule type" value="Genomic_DNA"/>
</dbReference>
<sequence length="180" mass="20244">MQWRTQSYKKRRTKAQRTMEIPSVYSPRLSLATTCVQYNTDYRETALMAQKAIDQSANKDMQLFTSCNYVQQSPGTASHGSLMTPEFAELRGAAPSNQTHRTLAYRNSEWNSMLSGYPRPERGPEGEHLLAINAYLPSDCIAVVMVMEPGHLDPKSEPAEKSPSLVISHHVDREATVEQL</sequence>
<organism evidence="1">
    <name type="scientific">Capitella teleta</name>
    <name type="common">Polychaete worm</name>
    <dbReference type="NCBI Taxonomy" id="283909"/>
    <lineage>
        <taxon>Eukaryota</taxon>
        <taxon>Metazoa</taxon>
        <taxon>Spiralia</taxon>
        <taxon>Lophotrochozoa</taxon>
        <taxon>Annelida</taxon>
        <taxon>Polychaeta</taxon>
        <taxon>Sedentaria</taxon>
        <taxon>Scolecida</taxon>
        <taxon>Capitellidae</taxon>
        <taxon>Capitella</taxon>
    </lineage>
</organism>
<protein>
    <submittedName>
        <fullName evidence="1 2">Uncharacterized protein</fullName>
    </submittedName>
</protein>
<dbReference type="Proteomes" id="UP000014760">
    <property type="component" value="Unassembled WGS sequence"/>
</dbReference>
<evidence type="ECO:0000313" key="3">
    <source>
        <dbReference type="Proteomes" id="UP000014760"/>
    </source>
</evidence>
<dbReference type="EMBL" id="AMQN01003725">
    <property type="status" value="NOT_ANNOTATED_CDS"/>
    <property type="molecule type" value="Genomic_DNA"/>
</dbReference>
<dbReference type="EMBL" id="KB291800">
    <property type="protein sequence ID" value="ELU18639.1"/>
    <property type="molecule type" value="Genomic_DNA"/>
</dbReference>
<keyword evidence="3" id="KW-1185">Reference proteome</keyword>
<evidence type="ECO:0000313" key="2">
    <source>
        <dbReference type="EnsemblMetazoa" id="CapteP209195"/>
    </source>
</evidence>
<reference evidence="3" key="1">
    <citation type="submission" date="2012-12" db="EMBL/GenBank/DDBJ databases">
        <authorList>
            <person name="Hellsten U."/>
            <person name="Grimwood J."/>
            <person name="Chapman J.A."/>
            <person name="Shapiro H."/>
            <person name="Aerts A."/>
            <person name="Otillar R.P."/>
            <person name="Terry A.Y."/>
            <person name="Boore J.L."/>
            <person name="Simakov O."/>
            <person name="Marletaz F."/>
            <person name="Cho S.-J."/>
            <person name="Edsinger-Gonzales E."/>
            <person name="Havlak P."/>
            <person name="Kuo D.-H."/>
            <person name="Larsson T."/>
            <person name="Lv J."/>
            <person name="Arendt D."/>
            <person name="Savage R."/>
            <person name="Osoegawa K."/>
            <person name="de Jong P."/>
            <person name="Lindberg D.R."/>
            <person name="Seaver E.C."/>
            <person name="Weisblat D.A."/>
            <person name="Putnam N.H."/>
            <person name="Grigoriev I.V."/>
            <person name="Rokhsar D.S."/>
        </authorList>
    </citation>
    <scope>NUCLEOTIDE SEQUENCE</scope>
    <source>
        <strain evidence="3">I ESC-2004</strain>
    </source>
</reference>
<dbReference type="AlphaFoldDB" id="R7VJ25"/>
<dbReference type="HOGENOM" id="CLU_1497618_0_0_1"/>
<accession>R7VJ25</accession>
<evidence type="ECO:0000313" key="1">
    <source>
        <dbReference type="EMBL" id="ELU18639.1"/>
    </source>
</evidence>
<reference evidence="2" key="3">
    <citation type="submission" date="2015-06" db="UniProtKB">
        <authorList>
            <consortium name="EnsemblMetazoa"/>
        </authorList>
    </citation>
    <scope>IDENTIFICATION</scope>
</reference>
<proteinExistence type="predicted"/>